<evidence type="ECO:0000313" key="2">
    <source>
        <dbReference type="Proteomes" id="UP000286415"/>
    </source>
</evidence>
<proteinExistence type="predicted"/>
<dbReference type="Proteomes" id="UP000286415">
    <property type="component" value="Unassembled WGS sequence"/>
</dbReference>
<dbReference type="AlphaFoldDB" id="A0A419Q6X5"/>
<accession>A0A419Q6X5</accession>
<sequence length="126" mass="13668">MLHKRHMEYADDIALLGSDPVVTQKILNNLTDSASRFGMHFTPANSNLSLLLADEPIEVVDKFVYLGSCISPGGLAKDDISIQIGKARAAFDVTKSLGAVGAVRFPGRDPRPFALLSANRCQRLLE</sequence>
<dbReference type="InParanoid" id="A0A419Q6X5"/>
<protein>
    <submittedName>
        <fullName evidence="1">Uncharacterized protein</fullName>
    </submittedName>
</protein>
<keyword evidence="2" id="KW-1185">Reference proteome</keyword>
<reference evidence="1 2" key="2">
    <citation type="journal article" date="2021" name="Genomics">
        <title>High-quality reference genome for Clonorchis sinensis.</title>
        <authorList>
            <person name="Young N.D."/>
            <person name="Stroehlein A.J."/>
            <person name="Kinkar L."/>
            <person name="Wang T."/>
            <person name="Sohn W.M."/>
            <person name="Chang B.C.H."/>
            <person name="Kaur P."/>
            <person name="Weisz D."/>
            <person name="Dudchenko O."/>
            <person name="Aiden E.L."/>
            <person name="Korhonen P.K."/>
            <person name="Gasser R.B."/>
        </authorList>
    </citation>
    <scope>NUCLEOTIDE SEQUENCE [LARGE SCALE GENOMIC DNA]</scope>
    <source>
        <strain evidence="1">Cs-k2</strain>
    </source>
</reference>
<reference evidence="1 2" key="1">
    <citation type="journal article" date="2018" name="Biotechnol. Adv.">
        <title>Improved genomic resources and new bioinformatic workflow for the carcinogenic parasite Clonorchis sinensis: Biotechnological implications.</title>
        <authorList>
            <person name="Wang D."/>
            <person name="Korhonen P.K."/>
            <person name="Gasser R.B."/>
            <person name="Young N.D."/>
        </authorList>
    </citation>
    <scope>NUCLEOTIDE SEQUENCE [LARGE SCALE GENOMIC DNA]</scope>
    <source>
        <strain evidence="1">Cs-k2</strain>
    </source>
</reference>
<dbReference type="OrthoDB" id="6252874at2759"/>
<organism evidence="1 2">
    <name type="scientific">Clonorchis sinensis</name>
    <name type="common">Chinese liver fluke</name>
    <dbReference type="NCBI Taxonomy" id="79923"/>
    <lineage>
        <taxon>Eukaryota</taxon>
        <taxon>Metazoa</taxon>
        <taxon>Spiralia</taxon>
        <taxon>Lophotrochozoa</taxon>
        <taxon>Platyhelminthes</taxon>
        <taxon>Trematoda</taxon>
        <taxon>Digenea</taxon>
        <taxon>Opisthorchiida</taxon>
        <taxon>Opisthorchiata</taxon>
        <taxon>Opisthorchiidae</taxon>
        <taxon>Clonorchis</taxon>
    </lineage>
</organism>
<comment type="caution">
    <text evidence="1">The sequence shown here is derived from an EMBL/GenBank/DDBJ whole genome shotgun (WGS) entry which is preliminary data.</text>
</comment>
<dbReference type="EMBL" id="NIRI02000005">
    <property type="protein sequence ID" value="KAG5454830.1"/>
    <property type="molecule type" value="Genomic_DNA"/>
</dbReference>
<evidence type="ECO:0000313" key="1">
    <source>
        <dbReference type="EMBL" id="KAG5454830.1"/>
    </source>
</evidence>
<gene>
    <name evidence="1" type="ORF">CSKR_113586</name>
</gene>
<name>A0A419Q6X5_CLOSI</name>